<dbReference type="Proteomes" id="UP000215509">
    <property type="component" value="Unassembled WGS sequence"/>
</dbReference>
<keyword evidence="2" id="KW-1003">Cell membrane</keyword>
<evidence type="ECO:0000256" key="1">
    <source>
        <dbReference type="ARBA" id="ARBA00004236"/>
    </source>
</evidence>
<dbReference type="GO" id="GO:0005886">
    <property type="term" value="C:plasma membrane"/>
    <property type="evidence" value="ECO:0007669"/>
    <property type="project" value="UniProtKB-SubCell"/>
</dbReference>
<dbReference type="Pfam" id="PF00672">
    <property type="entry name" value="HAMP"/>
    <property type="match status" value="1"/>
</dbReference>
<protein>
    <recommendedName>
        <fullName evidence="12">Methyl-accepting chemotaxis protein</fullName>
    </recommendedName>
</protein>
<reference evidence="10 11" key="1">
    <citation type="submission" date="2017-07" db="EMBL/GenBank/DDBJ databases">
        <title>Genome sequencing and assembly of Paenibacillus rigui.</title>
        <authorList>
            <person name="Mayilraj S."/>
        </authorList>
    </citation>
    <scope>NUCLEOTIDE SEQUENCE [LARGE SCALE GENOMIC DNA]</scope>
    <source>
        <strain evidence="10 11">JCM 16352</strain>
    </source>
</reference>
<evidence type="ECO:0000256" key="3">
    <source>
        <dbReference type="ARBA" id="ARBA00023136"/>
    </source>
</evidence>
<dbReference type="InterPro" id="IPR003660">
    <property type="entry name" value="HAMP_dom"/>
</dbReference>
<comment type="subcellular location">
    <subcellularLocation>
        <location evidence="1">Cell membrane</location>
    </subcellularLocation>
</comment>
<evidence type="ECO:0000256" key="6">
    <source>
        <dbReference type="PROSITE-ProRule" id="PRU00284"/>
    </source>
</evidence>
<keyword evidence="4 6" id="KW-0807">Transducer</keyword>
<keyword evidence="11" id="KW-1185">Reference proteome</keyword>
<dbReference type="PROSITE" id="PS50885">
    <property type="entry name" value="HAMP"/>
    <property type="match status" value="1"/>
</dbReference>
<dbReference type="SMART" id="SM00283">
    <property type="entry name" value="MA"/>
    <property type="match status" value="1"/>
</dbReference>
<dbReference type="PANTHER" id="PTHR32089:SF112">
    <property type="entry name" value="LYSOZYME-LIKE PROTEIN-RELATED"/>
    <property type="match status" value="1"/>
</dbReference>
<evidence type="ECO:0000313" key="10">
    <source>
        <dbReference type="EMBL" id="OXM84876.1"/>
    </source>
</evidence>
<evidence type="ECO:0000256" key="4">
    <source>
        <dbReference type="ARBA" id="ARBA00023224"/>
    </source>
</evidence>
<dbReference type="Gene3D" id="6.10.340.10">
    <property type="match status" value="1"/>
</dbReference>
<gene>
    <name evidence="10" type="ORF">CF651_18395</name>
</gene>
<dbReference type="Pfam" id="PF00015">
    <property type="entry name" value="MCPsignal"/>
    <property type="match status" value="1"/>
</dbReference>
<dbReference type="InterPro" id="IPR024478">
    <property type="entry name" value="HlyB_4HB_MCP"/>
</dbReference>
<organism evidence="10 11">
    <name type="scientific">Paenibacillus rigui</name>
    <dbReference type="NCBI Taxonomy" id="554312"/>
    <lineage>
        <taxon>Bacteria</taxon>
        <taxon>Bacillati</taxon>
        <taxon>Bacillota</taxon>
        <taxon>Bacilli</taxon>
        <taxon>Bacillales</taxon>
        <taxon>Paenibacillaceae</taxon>
        <taxon>Paenibacillus</taxon>
    </lineage>
</organism>
<dbReference type="CDD" id="cd11386">
    <property type="entry name" value="MCP_signal"/>
    <property type="match status" value="1"/>
</dbReference>
<dbReference type="PANTHER" id="PTHR32089">
    <property type="entry name" value="METHYL-ACCEPTING CHEMOTAXIS PROTEIN MCPB"/>
    <property type="match status" value="1"/>
</dbReference>
<feature type="domain" description="HAMP" evidence="9">
    <location>
        <begin position="220"/>
        <end position="273"/>
    </location>
</feature>
<sequence length="578" mass="62180">MIRGETEGLFYLLGGSKLMSWTIGRKLVAAFACILLMMGIMGWMDLRNMNALQNNTKEITRSWLIGTEVANQVNFSKEHILTLYYQRLLEKNPAKQEEFTKQLAATYADIDAKLVAYEASVADAQDRENLKQLKARWDTFKEVNSRPKAQGASAEASAEVSKAFQDVQDSIAVIVEYNHKGAIQAELNSAALHRESVIEFIVLIVIAFLLVVLIAYMVTRIVSRPIVQASQALEHLSMGDLTGNAIRHASNDEIGVLVTSVNRLSHSLRSSVLQIQEASNLVAASAQELSASSEQNASASEHVTSSIQDVAAGSENQAQNAMECGRAMDEMAIGIQRIAETTSDVAEISNEASQQAEQGAESIRKASDKIQTISEAVGKAGDVIRNLEEHSHNINRISLFIGEIAEQTNLLSLNAAIEAARAGEEGKGFAVVAGEIRKLSNQTASSIQEINQVIEGIRLSTGQAVRSMEEGLAEVNEGLVAVEQAQATFGLIVHSTGELSKRIQEAAAAAEEMSASSEEVAATVLSMGQIAEQTSGLAQTVAATTEQQLASIQEITSSANALSGISEDLHQLVIKFKV</sequence>
<comment type="similarity">
    <text evidence="5">Belongs to the methyl-accepting chemotaxis (MCP) protein family.</text>
</comment>
<evidence type="ECO:0000256" key="7">
    <source>
        <dbReference type="SAM" id="Phobius"/>
    </source>
</evidence>
<dbReference type="AlphaFoldDB" id="A0A229UN47"/>
<evidence type="ECO:0000256" key="2">
    <source>
        <dbReference type="ARBA" id="ARBA00022475"/>
    </source>
</evidence>
<comment type="caution">
    <text evidence="10">The sequence shown here is derived from an EMBL/GenBank/DDBJ whole genome shotgun (WGS) entry which is preliminary data.</text>
</comment>
<evidence type="ECO:0000259" key="9">
    <source>
        <dbReference type="PROSITE" id="PS50885"/>
    </source>
</evidence>
<evidence type="ECO:0008006" key="12">
    <source>
        <dbReference type="Google" id="ProtNLM"/>
    </source>
</evidence>
<dbReference type="OrthoDB" id="358716at2"/>
<keyword evidence="7" id="KW-1133">Transmembrane helix</keyword>
<dbReference type="InterPro" id="IPR004089">
    <property type="entry name" value="MCPsignal_dom"/>
</dbReference>
<keyword evidence="7" id="KW-0812">Transmembrane</keyword>
<name>A0A229UN47_9BACL</name>
<feature type="domain" description="Methyl-accepting transducer" evidence="8">
    <location>
        <begin position="292"/>
        <end position="528"/>
    </location>
</feature>
<feature type="transmembrane region" description="Helical" evidence="7">
    <location>
        <begin position="197"/>
        <end position="218"/>
    </location>
</feature>
<feature type="transmembrane region" description="Helical" evidence="7">
    <location>
        <begin position="27"/>
        <end position="46"/>
    </location>
</feature>
<dbReference type="SUPFAM" id="SSF58104">
    <property type="entry name" value="Methyl-accepting chemotaxis protein (MCP) signaling domain"/>
    <property type="match status" value="1"/>
</dbReference>
<evidence type="ECO:0000313" key="11">
    <source>
        <dbReference type="Proteomes" id="UP000215509"/>
    </source>
</evidence>
<dbReference type="SMART" id="SM00304">
    <property type="entry name" value="HAMP"/>
    <property type="match status" value="1"/>
</dbReference>
<evidence type="ECO:0000256" key="5">
    <source>
        <dbReference type="ARBA" id="ARBA00029447"/>
    </source>
</evidence>
<keyword evidence="3 7" id="KW-0472">Membrane</keyword>
<dbReference type="EMBL" id="NMQW01000025">
    <property type="protein sequence ID" value="OXM84876.1"/>
    <property type="molecule type" value="Genomic_DNA"/>
</dbReference>
<proteinExistence type="inferred from homology"/>
<evidence type="ECO:0000259" key="8">
    <source>
        <dbReference type="PROSITE" id="PS50111"/>
    </source>
</evidence>
<accession>A0A229UN47</accession>
<dbReference type="GO" id="GO:0007165">
    <property type="term" value="P:signal transduction"/>
    <property type="evidence" value="ECO:0007669"/>
    <property type="project" value="UniProtKB-KW"/>
</dbReference>
<dbReference type="CDD" id="cd06225">
    <property type="entry name" value="HAMP"/>
    <property type="match status" value="1"/>
</dbReference>
<dbReference type="Pfam" id="PF12729">
    <property type="entry name" value="4HB_MCP_1"/>
    <property type="match status" value="1"/>
</dbReference>
<dbReference type="Gene3D" id="1.10.287.950">
    <property type="entry name" value="Methyl-accepting chemotaxis protein"/>
    <property type="match status" value="1"/>
</dbReference>
<dbReference type="PROSITE" id="PS50111">
    <property type="entry name" value="CHEMOTAXIS_TRANSDUC_2"/>
    <property type="match status" value="1"/>
</dbReference>